<reference evidence="5" key="1">
    <citation type="journal article" date="2019" name="Int. J. Syst. Evol. Microbiol.">
        <title>The Global Catalogue of Microorganisms (GCM) 10K type strain sequencing project: providing services to taxonomists for standard genome sequencing and annotation.</title>
        <authorList>
            <consortium name="The Broad Institute Genomics Platform"/>
            <consortium name="The Broad Institute Genome Sequencing Center for Infectious Disease"/>
            <person name="Wu L."/>
            <person name="Ma J."/>
        </authorList>
    </citation>
    <scope>NUCLEOTIDE SEQUENCE [LARGE SCALE GENOMIC DNA]</scope>
    <source>
        <strain evidence="5">JCM 17460</strain>
    </source>
</reference>
<keyword evidence="1 2" id="KW-0238">DNA-binding</keyword>
<dbReference type="PROSITE" id="PS01081">
    <property type="entry name" value="HTH_TETR_1"/>
    <property type="match status" value="1"/>
</dbReference>
<evidence type="ECO:0000256" key="2">
    <source>
        <dbReference type="PROSITE-ProRule" id="PRU00335"/>
    </source>
</evidence>
<dbReference type="EMBL" id="BAABBB010000015">
    <property type="protein sequence ID" value="GAA3540302.1"/>
    <property type="molecule type" value="Genomic_DNA"/>
</dbReference>
<dbReference type="Proteomes" id="UP001500301">
    <property type="component" value="Unassembled WGS sequence"/>
</dbReference>
<dbReference type="InterPro" id="IPR023772">
    <property type="entry name" value="DNA-bd_HTH_TetR-type_CS"/>
</dbReference>
<proteinExistence type="predicted"/>
<name>A0ABP6VV66_9ACTN</name>
<protein>
    <submittedName>
        <fullName evidence="4">TetR/AcrR family transcriptional regulator</fullName>
    </submittedName>
</protein>
<evidence type="ECO:0000313" key="5">
    <source>
        <dbReference type="Proteomes" id="UP001500301"/>
    </source>
</evidence>
<gene>
    <name evidence="4" type="ORF">GCM10022263_29690</name>
</gene>
<dbReference type="InterPro" id="IPR050109">
    <property type="entry name" value="HTH-type_TetR-like_transc_reg"/>
</dbReference>
<comment type="caution">
    <text evidence="4">The sequence shown here is derived from an EMBL/GenBank/DDBJ whole genome shotgun (WGS) entry which is preliminary data.</text>
</comment>
<dbReference type="Pfam" id="PF00440">
    <property type="entry name" value="TetR_N"/>
    <property type="match status" value="1"/>
</dbReference>
<evidence type="ECO:0000313" key="4">
    <source>
        <dbReference type="EMBL" id="GAA3540302.1"/>
    </source>
</evidence>
<feature type="domain" description="HTH tetR-type" evidence="3">
    <location>
        <begin position="19"/>
        <end position="79"/>
    </location>
</feature>
<evidence type="ECO:0000259" key="3">
    <source>
        <dbReference type="PROSITE" id="PS50977"/>
    </source>
</evidence>
<dbReference type="PANTHER" id="PTHR30055:SF226">
    <property type="entry name" value="HTH-TYPE TRANSCRIPTIONAL REGULATOR PKSA"/>
    <property type="match status" value="1"/>
</dbReference>
<evidence type="ECO:0000256" key="1">
    <source>
        <dbReference type="ARBA" id="ARBA00023125"/>
    </source>
</evidence>
<dbReference type="PANTHER" id="PTHR30055">
    <property type="entry name" value="HTH-TYPE TRANSCRIPTIONAL REGULATOR RUTR"/>
    <property type="match status" value="1"/>
</dbReference>
<dbReference type="RefSeq" id="WP_218235203.1">
    <property type="nucleotide sequence ID" value="NZ_BAABBB010000015.1"/>
</dbReference>
<accession>A0ABP6VV66</accession>
<dbReference type="PROSITE" id="PS50977">
    <property type="entry name" value="HTH_TETR_2"/>
    <property type="match status" value="1"/>
</dbReference>
<feature type="DNA-binding region" description="H-T-H motif" evidence="2">
    <location>
        <begin position="42"/>
        <end position="61"/>
    </location>
</feature>
<sequence length="210" mass="22127">MTSTAASGARSGTKGVARAEREQQILEVAGRVFGDRGFAATSVADVAREAGISKPLIYNYFGSKEGLYAHCLREASGLLIAEIERTAALGAVGVARAVATLDGVFRVLAGRTWLWRVANDPTAPVADAPGELMGAYRRRLEELAREGVGELLALSGDDDALDLDAMTAVCGTIFGSLVTWWCDHPGIAPEEMGARCERLFGAVFGPALGR</sequence>
<organism evidence="4 5">
    <name type="scientific">Nocardioides daeguensis</name>
    <dbReference type="NCBI Taxonomy" id="908359"/>
    <lineage>
        <taxon>Bacteria</taxon>
        <taxon>Bacillati</taxon>
        <taxon>Actinomycetota</taxon>
        <taxon>Actinomycetes</taxon>
        <taxon>Propionibacteriales</taxon>
        <taxon>Nocardioidaceae</taxon>
        <taxon>Nocardioides</taxon>
    </lineage>
</organism>
<keyword evidence="5" id="KW-1185">Reference proteome</keyword>
<dbReference type="InterPro" id="IPR001647">
    <property type="entry name" value="HTH_TetR"/>
</dbReference>